<feature type="region of interest" description="Disordered" evidence="1">
    <location>
        <begin position="112"/>
        <end position="131"/>
    </location>
</feature>
<accession>B7Z875</accession>
<name>B7Z875_HUMAN</name>
<dbReference type="EMBL" id="AK302968">
    <property type="protein sequence ID" value="BAH13861.1"/>
    <property type="molecule type" value="mRNA"/>
</dbReference>
<evidence type="ECO:0000313" key="2">
    <source>
        <dbReference type="EMBL" id="BAH13861.1"/>
    </source>
</evidence>
<feature type="compositionally biased region" description="Basic and acidic residues" evidence="1">
    <location>
        <begin position="81"/>
        <end position="90"/>
    </location>
</feature>
<feature type="compositionally biased region" description="Polar residues" evidence="1">
    <location>
        <begin position="45"/>
        <end position="56"/>
    </location>
</feature>
<reference evidence="2" key="1">
    <citation type="submission" date="2007-10" db="EMBL/GenBank/DDBJ databases">
        <title>NEDO human cDNA sequencing project focused on splicing variants.</title>
        <authorList>
            <person name="Wakamatsu A."/>
            <person name="Yamamoto J."/>
            <person name="Kimura K."/>
            <person name="Ishii S."/>
            <person name="Watanabe K."/>
            <person name="Sugiyama A."/>
            <person name="Murakawa K."/>
            <person name="Kaida T."/>
            <person name="Tsuchiya K."/>
            <person name="Fukuzumi Y."/>
            <person name="Kumagai A."/>
            <person name="Oishi Y."/>
            <person name="Yamamoto S."/>
            <person name="Ono Y."/>
            <person name="Komori Y."/>
            <person name="Yamazaki M."/>
            <person name="Kisu Y."/>
            <person name="Nishikawa T."/>
            <person name="Sugano S."/>
            <person name="Nomura N."/>
            <person name="Isogai T."/>
        </authorList>
    </citation>
    <scope>NUCLEOTIDE SEQUENCE</scope>
    <source>
        <tissue evidence="2">Testis</tissue>
    </source>
</reference>
<dbReference type="AlphaFoldDB" id="B7Z875"/>
<evidence type="ECO:0000256" key="1">
    <source>
        <dbReference type="SAM" id="MobiDB-lite"/>
    </source>
</evidence>
<protein>
    <submittedName>
        <fullName evidence="2">cDNA FLJ61746</fullName>
    </submittedName>
</protein>
<organism evidence="2">
    <name type="scientific">Homo sapiens</name>
    <name type="common">Human</name>
    <dbReference type="NCBI Taxonomy" id="9606"/>
    <lineage>
        <taxon>Eukaryota</taxon>
        <taxon>Metazoa</taxon>
        <taxon>Chordata</taxon>
        <taxon>Craniata</taxon>
        <taxon>Vertebrata</taxon>
        <taxon>Euteleostomi</taxon>
        <taxon>Mammalia</taxon>
        <taxon>Eutheria</taxon>
        <taxon>Euarchontoglires</taxon>
        <taxon>Primates</taxon>
        <taxon>Haplorrhini</taxon>
        <taxon>Catarrhini</taxon>
        <taxon>Hominidae</taxon>
        <taxon>Homo</taxon>
    </lineage>
</organism>
<proteinExistence type="evidence at transcript level"/>
<sequence length="131" mass="14418">MQFSKLQEILRSLLISPIFSSPVLQEPPGYCQKRYWKFCLQTKASPARGSNENTQGVLEHGSGASRRESVAATCGTNTGSDRTRPDRSESDWPGFQLPRSKASGWAHLETGRIPATQPGMFPWGSSMGTRC</sequence>
<feature type="region of interest" description="Disordered" evidence="1">
    <location>
        <begin position="45"/>
        <end position="99"/>
    </location>
</feature>